<accession>A0A1F8DV67</accession>
<dbReference type="STRING" id="1802557.A3A20_02275"/>
<dbReference type="InterPro" id="IPR011835">
    <property type="entry name" value="GS/SS"/>
</dbReference>
<evidence type="ECO:0000256" key="5">
    <source>
        <dbReference type="ARBA" id="ARBA00022679"/>
    </source>
</evidence>
<dbReference type="Gene3D" id="3.40.50.2000">
    <property type="entry name" value="Glycogen Phosphorylase B"/>
    <property type="match status" value="2"/>
</dbReference>
<dbReference type="HAMAP" id="MF_00484">
    <property type="entry name" value="Glycogen_synth"/>
    <property type="match status" value="1"/>
</dbReference>
<comment type="catalytic activity">
    <reaction evidence="1 7">
        <text>[(1-&gt;4)-alpha-D-glucosyl](n) + ADP-alpha-D-glucose = [(1-&gt;4)-alpha-D-glucosyl](n+1) + ADP + H(+)</text>
        <dbReference type="Rhea" id="RHEA:18189"/>
        <dbReference type="Rhea" id="RHEA-COMP:9584"/>
        <dbReference type="Rhea" id="RHEA-COMP:9587"/>
        <dbReference type="ChEBI" id="CHEBI:15378"/>
        <dbReference type="ChEBI" id="CHEBI:15444"/>
        <dbReference type="ChEBI" id="CHEBI:57498"/>
        <dbReference type="ChEBI" id="CHEBI:456216"/>
        <dbReference type="EC" id="2.4.1.21"/>
    </reaction>
</comment>
<comment type="function">
    <text evidence="2 7">Synthesizes alpha-1,4-glucan chains using ADP-glucose.</text>
</comment>
<protein>
    <recommendedName>
        <fullName evidence="7">Glycogen synthase</fullName>
        <ecNumber evidence="7">2.4.1.21</ecNumber>
    </recommendedName>
    <alternativeName>
        <fullName evidence="7">Starch [bacterial glycogen] synthase</fullName>
    </alternativeName>
</protein>
<name>A0A1F8DV67_9BACT</name>
<dbReference type="PANTHER" id="PTHR45825:SF11">
    <property type="entry name" value="ALPHA AMYLASE DOMAIN-CONTAINING PROTEIN"/>
    <property type="match status" value="1"/>
</dbReference>
<comment type="pathway">
    <text evidence="7">Glycan biosynthesis; glycogen biosynthesis.</text>
</comment>
<dbReference type="SUPFAM" id="SSF53756">
    <property type="entry name" value="UDP-Glycosyltransferase/glycogen phosphorylase"/>
    <property type="match status" value="1"/>
</dbReference>
<evidence type="ECO:0000256" key="7">
    <source>
        <dbReference type="HAMAP-Rule" id="MF_00484"/>
    </source>
</evidence>
<proteinExistence type="inferred from homology"/>
<gene>
    <name evidence="7" type="primary">glgA</name>
    <name evidence="10" type="ORF">A3A20_02275</name>
</gene>
<keyword evidence="4 7" id="KW-0328">Glycosyltransferase</keyword>
<evidence type="ECO:0000313" key="10">
    <source>
        <dbReference type="EMBL" id="OGM91738.1"/>
    </source>
</evidence>
<reference evidence="10 11" key="1">
    <citation type="journal article" date="2016" name="Nat. Commun.">
        <title>Thousands of microbial genomes shed light on interconnected biogeochemical processes in an aquifer system.</title>
        <authorList>
            <person name="Anantharaman K."/>
            <person name="Brown C.T."/>
            <person name="Hug L.A."/>
            <person name="Sharon I."/>
            <person name="Castelle C.J."/>
            <person name="Probst A.J."/>
            <person name="Thomas B.C."/>
            <person name="Singh A."/>
            <person name="Wilkins M.J."/>
            <person name="Karaoz U."/>
            <person name="Brodie E.L."/>
            <person name="Williams K.H."/>
            <person name="Hubbard S.S."/>
            <person name="Banfield J.F."/>
        </authorList>
    </citation>
    <scope>NUCLEOTIDE SEQUENCE [LARGE SCALE GENOMIC DNA]</scope>
</reference>
<dbReference type="UniPathway" id="UPA00164"/>
<dbReference type="GO" id="GO:0009011">
    <property type="term" value="F:alpha-1,4-glucan glucosyltransferase (ADP-glucose donor) activity"/>
    <property type="evidence" value="ECO:0007669"/>
    <property type="project" value="UniProtKB-UniRule"/>
</dbReference>
<dbReference type="AlphaFoldDB" id="A0A1F8DV67"/>
<comment type="similarity">
    <text evidence="3 7">Belongs to the glycosyltransferase 1 family. Bacterial/plant glycogen synthase subfamily.</text>
</comment>
<evidence type="ECO:0000259" key="8">
    <source>
        <dbReference type="Pfam" id="PF00534"/>
    </source>
</evidence>
<evidence type="ECO:0000256" key="6">
    <source>
        <dbReference type="ARBA" id="ARBA00023056"/>
    </source>
</evidence>
<dbReference type="Pfam" id="PF08323">
    <property type="entry name" value="Glyco_transf_5"/>
    <property type="match status" value="1"/>
</dbReference>
<feature type="domain" description="Starch synthase catalytic" evidence="9">
    <location>
        <begin position="5"/>
        <end position="245"/>
    </location>
</feature>
<keyword evidence="6 7" id="KW-0320">Glycogen biosynthesis</keyword>
<feature type="binding site" evidence="7">
    <location>
        <position position="18"/>
    </location>
    <ligand>
        <name>ADP-alpha-D-glucose</name>
        <dbReference type="ChEBI" id="CHEBI:57498"/>
    </ligand>
</feature>
<evidence type="ECO:0000256" key="3">
    <source>
        <dbReference type="ARBA" id="ARBA00010281"/>
    </source>
</evidence>
<evidence type="ECO:0000256" key="1">
    <source>
        <dbReference type="ARBA" id="ARBA00001478"/>
    </source>
</evidence>
<feature type="domain" description="Glycosyl transferase family 1" evidence="8">
    <location>
        <begin position="267"/>
        <end position="432"/>
    </location>
</feature>
<dbReference type="GO" id="GO:0005978">
    <property type="term" value="P:glycogen biosynthetic process"/>
    <property type="evidence" value="ECO:0007669"/>
    <property type="project" value="UniProtKB-UniRule"/>
</dbReference>
<dbReference type="Proteomes" id="UP000178946">
    <property type="component" value="Unassembled WGS sequence"/>
</dbReference>
<dbReference type="EC" id="2.4.1.21" evidence="7"/>
<dbReference type="EMBL" id="MGIR01000001">
    <property type="protein sequence ID" value="OGM91738.1"/>
    <property type="molecule type" value="Genomic_DNA"/>
</dbReference>
<evidence type="ECO:0000256" key="2">
    <source>
        <dbReference type="ARBA" id="ARBA00002764"/>
    </source>
</evidence>
<dbReference type="Pfam" id="PF00534">
    <property type="entry name" value="Glycos_transf_1"/>
    <property type="match status" value="1"/>
</dbReference>
<dbReference type="CDD" id="cd03791">
    <property type="entry name" value="GT5_Glycogen_synthase_DULL1-like"/>
    <property type="match status" value="1"/>
</dbReference>
<evidence type="ECO:0000259" key="9">
    <source>
        <dbReference type="Pfam" id="PF08323"/>
    </source>
</evidence>
<comment type="caution">
    <text evidence="10">The sequence shown here is derived from an EMBL/GenBank/DDBJ whole genome shotgun (WGS) entry which is preliminary data.</text>
</comment>
<dbReference type="InterPro" id="IPR001296">
    <property type="entry name" value="Glyco_trans_1"/>
</dbReference>
<dbReference type="GO" id="GO:0004373">
    <property type="term" value="F:alpha-1,4-glucan glucosyltransferase (UDP-glucose donor) activity"/>
    <property type="evidence" value="ECO:0007669"/>
    <property type="project" value="InterPro"/>
</dbReference>
<evidence type="ECO:0000313" key="11">
    <source>
        <dbReference type="Proteomes" id="UP000178946"/>
    </source>
</evidence>
<keyword evidence="5 7" id="KW-0808">Transferase</keyword>
<dbReference type="PANTHER" id="PTHR45825">
    <property type="entry name" value="GRANULE-BOUND STARCH SYNTHASE 1, CHLOROPLASTIC/AMYLOPLASTIC"/>
    <property type="match status" value="1"/>
</dbReference>
<dbReference type="InterPro" id="IPR013534">
    <property type="entry name" value="Starch_synth_cat_dom"/>
</dbReference>
<organism evidence="10 11">
    <name type="scientific">Candidatus Wolfebacteria bacterium RIFCSPLOWO2_01_FULL_45_19</name>
    <dbReference type="NCBI Taxonomy" id="1802557"/>
    <lineage>
        <taxon>Bacteria</taxon>
        <taxon>Candidatus Wolfeibacteriota</taxon>
    </lineage>
</organism>
<evidence type="ECO:0000256" key="4">
    <source>
        <dbReference type="ARBA" id="ARBA00022676"/>
    </source>
</evidence>
<sequence length="457" mass="50929">MGKIKIFIAAAEASPLAKVGGLADVIGSLPKTLSKLGVQITILLPKYKTIDEKKFKLIKTKETVKVAFGGNTETLPLWRTTLPDSKVPIILFEHKSWISRGGIYATPSAEPSGHESELQRFGVFSSAIAEYASKNGDSSTILHCNDWHVALAIPIMRGLLRNKKVHALITIHNLAYQGIYSEKIALKILGKDIFSIIPKQAKNKGNINLFASGILASNWTSTVSPTYREEILKPENGAGLDWALRAKKNKFVGILNGIDYKSWPPQKRFKTEKAFLCGMVSRIAEQKGFDILLPAMLDVLNKDKRIKFTILGVGEPLYVAKLKKYTKQFAGRVTFINRFDEAAAQKIYANSDAFLIPSRFEPSGLGQMISMRYGTLPIARATGGLKDTINNLEDGFLFGPYSRQALADCILRAAKLFFNNPKKWNAMRKNAARKDFSWKKSALEYKKLFSEILQHKN</sequence>